<name>A0ABU1HMY1_9MICO</name>
<dbReference type="RefSeq" id="WP_309688246.1">
    <property type="nucleotide sequence ID" value="NZ_JAVIZQ010000001.1"/>
</dbReference>
<reference evidence="2 3" key="1">
    <citation type="submission" date="2023-08" db="EMBL/GenBank/DDBJ databases">
        <title>Functional and genomic diversity of the sorghum phyllosphere microbiome.</title>
        <authorList>
            <person name="Shade A."/>
        </authorList>
    </citation>
    <scope>NUCLEOTIDE SEQUENCE [LARGE SCALE GENOMIC DNA]</scope>
    <source>
        <strain evidence="2 3">SORGH_AS_0445</strain>
    </source>
</reference>
<evidence type="ECO:0000313" key="3">
    <source>
        <dbReference type="Proteomes" id="UP001249291"/>
    </source>
</evidence>
<proteinExistence type="predicted"/>
<keyword evidence="3" id="KW-1185">Reference proteome</keyword>
<feature type="compositionally biased region" description="Basic residues" evidence="1">
    <location>
        <begin position="1"/>
        <end position="12"/>
    </location>
</feature>
<dbReference type="Proteomes" id="UP001249291">
    <property type="component" value="Unassembled WGS sequence"/>
</dbReference>
<accession>A0ABU1HMY1</accession>
<evidence type="ECO:0000313" key="2">
    <source>
        <dbReference type="EMBL" id="MDR6141403.1"/>
    </source>
</evidence>
<evidence type="ECO:0000256" key="1">
    <source>
        <dbReference type="SAM" id="MobiDB-lite"/>
    </source>
</evidence>
<protein>
    <submittedName>
        <fullName evidence="2">Uncharacterized protein</fullName>
    </submittedName>
</protein>
<dbReference type="EMBL" id="JAVIZQ010000001">
    <property type="protein sequence ID" value="MDR6141403.1"/>
    <property type="molecule type" value="Genomic_DNA"/>
</dbReference>
<feature type="region of interest" description="Disordered" evidence="1">
    <location>
        <begin position="1"/>
        <end position="21"/>
    </location>
</feature>
<sequence>MTRPYNRLRRNPRASLPSADELDRKHSAAVRFINAVSARLGIAASAEPQQVLAAFDGQRATRAQAPASLAARAGWAAPAAETPRPAAPAQAAVNALAAKAGWAAPGKA</sequence>
<comment type="caution">
    <text evidence="2">The sequence shown here is derived from an EMBL/GenBank/DDBJ whole genome shotgun (WGS) entry which is preliminary data.</text>
</comment>
<organism evidence="2 3">
    <name type="scientific">Microbacterium foliorum</name>
    <dbReference type="NCBI Taxonomy" id="104336"/>
    <lineage>
        <taxon>Bacteria</taxon>
        <taxon>Bacillati</taxon>
        <taxon>Actinomycetota</taxon>
        <taxon>Actinomycetes</taxon>
        <taxon>Micrococcales</taxon>
        <taxon>Microbacteriaceae</taxon>
        <taxon>Microbacterium</taxon>
    </lineage>
</organism>
<gene>
    <name evidence="2" type="ORF">QE375_000957</name>
</gene>